<dbReference type="OrthoDB" id="10041966at2759"/>
<dbReference type="Proteomes" id="UP000018144">
    <property type="component" value="Unassembled WGS sequence"/>
</dbReference>
<organism evidence="2 3">
    <name type="scientific">Pyronema omphalodes (strain CBS 100304)</name>
    <name type="common">Pyronema confluens</name>
    <dbReference type="NCBI Taxonomy" id="1076935"/>
    <lineage>
        <taxon>Eukaryota</taxon>
        <taxon>Fungi</taxon>
        <taxon>Dikarya</taxon>
        <taxon>Ascomycota</taxon>
        <taxon>Pezizomycotina</taxon>
        <taxon>Pezizomycetes</taxon>
        <taxon>Pezizales</taxon>
        <taxon>Pyronemataceae</taxon>
        <taxon>Pyronema</taxon>
    </lineage>
</organism>
<dbReference type="AlphaFoldDB" id="U4KXN6"/>
<dbReference type="SUPFAM" id="SSF52540">
    <property type="entry name" value="P-loop containing nucleoside triphosphate hydrolases"/>
    <property type="match status" value="1"/>
</dbReference>
<dbReference type="GO" id="GO:0016301">
    <property type="term" value="F:kinase activity"/>
    <property type="evidence" value="ECO:0007669"/>
    <property type="project" value="UniProtKB-KW"/>
</dbReference>
<sequence length="273" mass="31272">MDSTKSPTSAPTTPAFLLLLSGLSSSGKTTISRHLRSLIPGSFILHEDDFFLADSKIPVTETGLEDWDCPEAINWEDFGRVLKYVKEHGKVPGDFKSTQTDAEEVGKEKKEVVDDQDGNGKKGLVGEEVLEELRERVKQAGLGRKKVVIVEGFLMFQEESVVEQEADAKMLLRVDYETAKKRRENRGYLTIEGYWQDPPGYFDDIVWPNYVKAHEHLFENRQVDQELTEEAKTKRRIHMPPPGNMEETLRWAVGVLVEEYKRWEKRLDTKAES</sequence>
<keyword evidence="2" id="KW-0418">Kinase</keyword>
<evidence type="ECO:0000313" key="2">
    <source>
        <dbReference type="EMBL" id="CCX06586.1"/>
    </source>
</evidence>
<protein>
    <submittedName>
        <fullName evidence="2">Similar to Nicotinamide riboside kinase acc. no. Q9C0W1</fullName>
    </submittedName>
</protein>
<dbReference type="STRING" id="1076935.U4KXN6"/>
<keyword evidence="2" id="KW-0808">Transferase</keyword>
<dbReference type="EMBL" id="HF935300">
    <property type="protein sequence ID" value="CCX06586.1"/>
    <property type="molecule type" value="Genomic_DNA"/>
</dbReference>
<dbReference type="InterPro" id="IPR027417">
    <property type="entry name" value="P-loop_NTPase"/>
</dbReference>
<feature type="region of interest" description="Disordered" evidence="1">
    <location>
        <begin position="95"/>
        <end position="118"/>
    </location>
</feature>
<gene>
    <name evidence="2" type="ORF">PCON_06173</name>
</gene>
<proteinExistence type="predicted"/>
<dbReference type="Gene3D" id="3.40.50.300">
    <property type="entry name" value="P-loop containing nucleotide triphosphate hydrolases"/>
    <property type="match status" value="1"/>
</dbReference>
<accession>U4KXN6</accession>
<name>U4KXN6_PYROM</name>
<feature type="compositionally biased region" description="Basic and acidic residues" evidence="1">
    <location>
        <begin position="104"/>
        <end position="113"/>
    </location>
</feature>
<keyword evidence="3" id="KW-1185">Reference proteome</keyword>
<evidence type="ECO:0000256" key="1">
    <source>
        <dbReference type="SAM" id="MobiDB-lite"/>
    </source>
</evidence>
<evidence type="ECO:0000313" key="3">
    <source>
        <dbReference type="Proteomes" id="UP000018144"/>
    </source>
</evidence>
<dbReference type="PANTHER" id="PTHR10285">
    <property type="entry name" value="URIDINE KINASE"/>
    <property type="match status" value="1"/>
</dbReference>
<dbReference type="CDD" id="cd02024">
    <property type="entry name" value="NRK1"/>
    <property type="match status" value="1"/>
</dbReference>
<dbReference type="OMA" id="MDMEAMT"/>
<reference evidence="2 3" key="1">
    <citation type="journal article" date="2013" name="PLoS Genet.">
        <title>The genome and development-dependent transcriptomes of Pyronema confluens: a window into fungal evolution.</title>
        <authorList>
            <person name="Traeger S."/>
            <person name="Altegoer F."/>
            <person name="Freitag M."/>
            <person name="Gabaldon T."/>
            <person name="Kempken F."/>
            <person name="Kumar A."/>
            <person name="Marcet-Houben M."/>
            <person name="Poggeler S."/>
            <person name="Stajich J.E."/>
            <person name="Nowrousian M."/>
        </authorList>
    </citation>
    <scope>NUCLEOTIDE SEQUENCE [LARGE SCALE GENOMIC DNA]</scope>
    <source>
        <strain evidence="3">CBS 100304</strain>
        <tissue evidence="2">Vegetative mycelium</tissue>
    </source>
</reference>
<dbReference type="eggNOG" id="KOG3308">
    <property type="taxonomic scope" value="Eukaryota"/>
</dbReference>